<sequence length="137" mass="15596">MKAFIAFVLFLFFAIGAGVGFYGWKKWTAIEERGVALALAKPVEKDEKEMLEMRYNKILDMDEVLLPTIEAHNLKGFYQVKSDEEALKLFREDSLVKLPGGRDLHVIFKGPRSTREERDAASRTLAEQFVKAASILE</sequence>
<proteinExistence type="predicted"/>
<evidence type="ECO:0000313" key="1">
    <source>
        <dbReference type="EMBL" id="MBK1834247.1"/>
    </source>
</evidence>
<accession>A0A934RM11</accession>
<dbReference type="Proteomes" id="UP000604083">
    <property type="component" value="Unassembled WGS sequence"/>
</dbReference>
<keyword evidence="2" id="KW-1185">Reference proteome</keyword>
<dbReference type="RefSeq" id="WP_200391683.1">
    <property type="nucleotide sequence ID" value="NZ_JAENIO010000020.1"/>
</dbReference>
<protein>
    <submittedName>
        <fullName evidence="1">Uncharacterized protein</fullName>
    </submittedName>
</protein>
<comment type="caution">
    <text evidence="1">The sequence shown here is derived from an EMBL/GenBank/DDBJ whole genome shotgun (WGS) entry which is preliminary data.</text>
</comment>
<dbReference type="EMBL" id="JAENIO010000020">
    <property type="protein sequence ID" value="MBK1834247.1"/>
    <property type="molecule type" value="Genomic_DNA"/>
</dbReference>
<evidence type="ECO:0000313" key="2">
    <source>
        <dbReference type="Proteomes" id="UP000604083"/>
    </source>
</evidence>
<reference evidence="1" key="1">
    <citation type="submission" date="2021-01" db="EMBL/GenBank/DDBJ databases">
        <title>Modified the classification status of verrucomicrobia.</title>
        <authorList>
            <person name="Feng X."/>
        </authorList>
    </citation>
    <scope>NUCLEOTIDE SEQUENCE</scope>
    <source>
        <strain evidence="1">KCTC 12986</strain>
    </source>
</reference>
<name>A0A934RM11_9BACT</name>
<dbReference type="AlphaFoldDB" id="A0A934RM11"/>
<organism evidence="1 2">
    <name type="scientific">Roseibacillus ishigakijimensis</name>
    <dbReference type="NCBI Taxonomy" id="454146"/>
    <lineage>
        <taxon>Bacteria</taxon>
        <taxon>Pseudomonadati</taxon>
        <taxon>Verrucomicrobiota</taxon>
        <taxon>Verrucomicrobiia</taxon>
        <taxon>Verrucomicrobiales</taxon>
        <taxon>Verrucomicrobiaceae</taxon>
        <taxon>Roseibacillus</taxon>
    </lineage>
</organism>
<gene>
    <name evidence="1" type="ORF">JIN78_09265</name>
</gene>